<keyword evidence="3" id="KW-0560">Oxidoreductase</keyword>
<feature type="chain" id="PRO_5043757994" evidence="1">
    <location>
        <begin position="19"/>
        <end position="346"/>
    </location>
</feature>
<evidence type="ECO:0000313" key="3">
    <source>
        <dbReference type="EMBL" id="WPU65869.1"/>
    </source>
</evidence>
<dbReference type="InterPro" id="IPR011042">
    <property type="entry name" value="6-blade_b-propeller_TolB-like"/>
</dbReference>
<organism evidence="3 4">
    <name type="scientific">Peredibacter starrii</name>
    <dbReference type="NCBI Taxonomy" id="28202"/>
    <lineage>
        <taxon>Bacteria</taxon>
        <taxon>Pseudomonadati</taxon>
        <taxon>Bdellovibrionota</taxon>
        <taxon>Bacteriovoracia</taxon>
        <taxon>Bacteriovoracales</taxon>
        <taxon>Bacteriovoracaceae</taxon>
        <taxon>Peredibacter</taxon>
    </lineage>
</organism>
<dbReference type="Pfam" id="PF07995">
    <property type="entry name" value="GSDH"/>
    <property type="match status" value="1"/>
</dbReference>
<dbReference type="InterPro" id="IPR011041">
    <property type="entry name" value="Quinoprot_gluc/sorb_DH_b-prop"/>
</dbReference>
<dbReference type="SUPFAM" id="SSF50952">
    <property type="entry name" value="Soluble quinoprotein glucose dehydrogenase"/>
    <property type="match status" value="1"/>
</dbReference>
<evidence type="ECO:0000313" key="4">
    <source>
        <dbReference type="Proteomes" id="UP001324634"/>
    </source>
</evidence>
<feature type="signal peptide" evidence="1">
    <location>
        <begin position="1"/>
        <end position="18"/>
    </location>
</feature>
<dbReference type="EC" id="1.1.5.-" evidence="3"/>
<dbReference type="AlphaFoldDB" id="A0AAX4HR92"/>
<dbReference type="GO" id="GO:0016491">
    <property type="term" value="F:oxidoreductase activity"/>
    <property type="evidence" value="ECO:0007669"/>
    <property type="project" value="UniProtKB-KW"/>
</dbReference>
<dbReference type="PANTHER" id="PTHR19328">
    <property type="entry name" value="HEDGEHOG-INTERACTING PROTEIN"/>
    <property type="match status" value="1"/>
</dbReference>
<evidence type="ECO:0000259" key="2">
    <source>
        <dbReference type="Pfam" id="PF07995"/>
    </source>
</evidence>
<dbReference type="PANTHER" id="PTHR19328:SF75">
    <property type="entry name" value="ALDOSE SUGAR DEHYDROGENASE YLII"/>
    <property type="match status" value="1"/>
</dbReference>
<dbReference type="EMBL" id="CP139487">
    <property type="protein sequence ID" value="WPU65869.1"/>
    <property type="molecule type" value="Genomic_DNA"/>
</dbReference>
<protein>
    <submittedName>
        <fullName evidence="3">PQQ-dependent sugar dehydrogenase</fullName>
        <ecNumber evidence="3">1.1.5.-</ecNumber>
    </submittedName>
</protein>
<accession>A0AAX4HR92</accession>
<dbReference type="InterPro" id="IPR012938">
    <property type="entry name" value="Glc/Sorbosone_DH"/>
</dbReference>
<proteinExistence type="predicted"/>
<dbReference type="Gene3D" id="2.120.10.30">
    <property type="entry name" value="TolB, C-terminal domain"/>
    <property type="match status" value="1"/>
</dbReference>
<feature type="domain" description="Glucose/Sorbosone dehydrogenase" evidence="2">
    <location>
        <begin position="33"/>
        <end position="340"/>
    </location>
</feature>
<keyword evidence="4" id="KW-1185">Reference proteome</keyword>
<reference evidence="3 4" key="1">
    <citation type="submission" date="2023-11" db="EMBL/GenBank/DDBJ databases">
        <title>Peredibacter starrii A3.12.</title>
        <authorList>
            <person name="Mitchell R.J."/>
        </authorList>
    </citation>
    <scope>NUCLEOTIDE SEQUENCE [LARGE SCALE GENOMIC DNA]</scope>
    <source>
        <strain evidence="3 4">A3.12</strain>
    </source>
</reference>
<sequence>MKIIPILIISVISSLSFAKQPMPEVLVNHDDVIWGFDFLKDGRIIFTERSGKVFVVDPKTKKEVPITGFPKVYAVGQGGLLDVRVHPTNGFIYFTYSEPVGEKATTAFARAKLQDNRLVEFKKLFSAHEPNKEDLHFGSRIEFDGKGHIFVTVGDRDNRERAQDLKYHQGKILRFNEDGTVPKDNPFVSTKDAKPEIWSLGHRSPQGLVMNQETQELWEAEMGPRGGDEINLIKKGANYGWPVVTFGREYYGPKIGEGNQKAGMENPVEHWVPSISPSAMTFWNKNIYLATLSGQHIHRLEMKDNKVVKQDELYKNLDWRFRNLRPGPDGKLYFSTDEGKLGRISQ</sequence>
<dbReference type="Proteomes" id="UP001324634">
    <property type="component" value="Chromosome"/>
</dbReference>
<evidence type="ECO:0000256" key="1">
    <source>
        <dbReference type="SAM" id="SignalP"/>
    </source>
</evidence>
<dbReference type="KEGG" id="psti:SOO65_03835"/>
<gene>
    <name evidence="3" type="ORF">SOO65_03835</name>
</gene>
<keyword evidence="1" id="KW-0732">Signal</keyword>
<name>A0AAX4HR92_9BACT</name>
<dbReference type="RefSeq" id="WP_321397206.1">
    <property type="nucleotide sequence ID" value="NZ_CP139487.1"/>
</dbReference>